<sequence length="442" mass="43831">MNYPSPIVMHGGSFMQVVWFACPPEIHSALLSAGPGPAPLVAAGAQWLSLSAQYADAAEELGVVLAAVAAGAWQGPSAELCVAAHAPYLAWLIQASADSAAAAAAHETAATAHATALAAMPTLAELAANHTTHAVLLATNFFGINTIPIAVNEADYVRMWIQAATTMSGYAAATATALATTSDTLPAPVILKPGSTAVAAAAQTALTPFPFWEILNLIAGMIVGEAVMFAFFWASASVLLISPLLLVAAGVAALLGDYTVALYLLALPLAAPIIMAVMGTFFFVTPVVVFFQGVMLIVNWIIGNLALAGPALSTYVASGLAIPAAAASAGTAVQVAEVAPVSAVAVDAALPVVSAPAVVSHAQLASAVSAQSAPAGPVAAGNQAADGLGFAGTLINGVGKPVAGLATIGAECGGAQIPMLPATWEHRLVGALGDGGLIGVAV</sequence>
<accession>A0A498QHE7</accession>
<feature type="transmembrane region" description="Helical" evidence="2">
    <location>
        <begin position="238"/>
        <end position="255"/>
    </location>
</feature>
<dbReference type="GO" id="GO:0052572">
    <property type="term" value="P:response to host immune response"/>
    <property type="evidence" value="ECO:0007669"/>
    <property type="project" value="TreeGrafter"/>
</dbReference>
<dbReference type="PANTHER" id="PTHR46766:SF1">
    <property type="entry name" value="GLUTAMINE-RICH PROTEIN 2"/>
    <property type="match status" value="1"/>
</dbReference>
<evidence type="ECO:0000256" key="1">
    <source>
        <dbReference type="ARBA" id="ARBA00010652"/>
    </source>
</evidence>
<comment type="similarity">
    <text evidence="1">Belongs to the mycobacterial PPE family.</text>
</comment>
<keyword evidence="2" id="KW-1133">Transmembrane helix</keyword>
<evidence type="ECO:0000259" key="3">
    <source>
        <dbReference type="Pfam" id="PF00823"/>
    </source>
</evidence>
<evidence type="ECO:0000313" key="5">
    <source>
        <dbReference type="EMBL" id="VBA44313.1"/>
    </source>
</evidence>
<dbReference type="AlphaFoldDB" id="A0A498QHE7"/>
<proteinExistence type="inferred from homology"/>
<evidence type="ECO:0000256" key="2">
    <source>
        <dbReference type="SAM" id="Phobius"/>
    </source>
</evidence>
<feature type="transmembrane region" description="Helical" evidence="2">
    <location>
        <begin position="262"/>
        <end position="283"/>
    </location>
</feature>
<feature type="domain" description="PPE-PPW subfamily C-terminal" evidence="4">
    <location>
        <begin position="380"/>
        <end position="424"/>
    </location>
</feature>
<dbReference type="InterPro" id="IPR038332">
    <property type="entry name" value="PPE_sf"/>
</dbReference>
<feature type="transmembrane region" description="Helical" evidence="2">
    <location>
        <begin position="214"/>
        <end position="232"/>
    </location>
</feature>
<dbReference type="Proteomes" id="UP000273307">
    <property type="component" value="Unassembled WGS sequence"/>
</dbReference>
<keyword evidence="2" id="KW-0472">Membrane</keyword>
<gene>
    <name evidence="5" type="ORF">LAUMK136_05567</name>
</gene>
<dbReference type="Pfam" id="PF18878">
    <property type="entry name" value="PPE-PPW"/>
    <property type="match status" value="1"/>
</dbReference>
<keyword evidence="6" id="KW-1185">Reference proteome</keyword>
<protein>
    <submittedName>
        <fullName evidence="5">Putative PPE family protein PPE47/PPE48</fullName>
    </submittedName>
</protein>
<feature type="domain" description="PPE" evidence="3">
    <location>
        <begin position="19"/>
        <end position="179"/>
    </location>
</feature>
<dbReference type="PANTHER" id="PTHR46766">
    <property type="entry name" value="GLUTAMINE-RICH PROTEIN 2"/>
    <property type="match status" value="1"/>
</dbReference>
<name>A0A498QHE7_9MYCO</name>
<dbReference type="Pfam" id="PF00823">
    <property type="entry name" value="PPE"/>
    <property type="match status" value="1"/>
</dbReference>
<dbReference type="InterPro" id="IPR043641">
    <property type="entry name" value="PPE-PPW_C"/>
</dbReference>
<keyword evidence="2" id="KW-0812">Transmembrane</keyword>
<dbReference type="Gene3D" id="1.20.1260.20">
    <property type="entry name" value="PPE superfamily"/>
    <property type="match status" value="1"/>
</dbReference>
<dbReference type="EMBL" id="UPHP01000149">
    <property type="protein sequence ID" value="VBA44313.1"/>
    <property type="molecule type" value="Genomic_DNA"/>
</dbReference>
<reference evidence="5 6" key="1">
    <citation type="submission" date="2018-09" db="EMBL/GenBank/DDBJ databases">
        <authorList>
            <person name="Tagini F."/>
        </authorList>
    </citation>
    <scope>NUCLEOTIDE SEQUENCE [LARGE SCALE GENOMIC DNA]</scope>
    <source>
        <strain evidence="5 6">MK136</strain>
    </source>
</reference>
<evidence type="ECO:0000259" key="4">
    <source>
        <dbReference type="Pfam" id="PF18878"/>
    </source>
</evidence>
<dbReference type="InterPro" id="IPR000030">
    <property type="entry name" value="PPE_dom"/>
</dbReference>
<evidence type="ECO:0000313" key="6">
    <source>
        <dbReference type="Proteomes" id="UP000273307"/>
    </source>
</evidence>
<dbReference type="SUPFAM" id="SSF140459">
    <property type="entry name" value="PE/PPE dimer-like"/>
    <property type="match status" value="1"/>
</dbReference>
<feature type="transmembrane region" description="Helical" evidence="2">
    <location>
        <begin position="289"/>
        <end position="308"/>
    </location>
</feature>
<organism evidence="5 6">
    <name type="scientific">Mycobacterium attenuatum</name>
    <dbReference type="NCBI Taxonomy" id="2341086"/>
    <lineage>
        <taxon>Bacteria</taxon>
        <taxon>Bacillati</taxon>
        <taxon>Actinomycetota</taxon>
        <taxon>Actinomycetes</taxon>
        <taxon>Mycobacteriales</taxon>
        <taxon>Mycobacteriaceae</taxon>
        <taxon>Mycobacterium</taxon>
    </lineage>
</organism>